<dbReference type="EMBL" id="BMDQ01000001">
    <property type="protein sequence ID" value="GGI56300.1"/>
    <property type="molecule type" value="Genomic_DNA"/>
</dbReference>
<comment type="caution">
    <text evidence="1">The sequence shown here is derived from an EMBL/GenBank/DDBJ whole genome shotgun (WGS) entry which is preliminary data.</text>
</comment>
<evidence type="ECO:0000313" key="2">
    <source>
        <dbReference type="Proteomes" id="UP000624701"/>
    </source>
</evidence>
<dbReference type="Proteomes" id="UP000624701">
    <property type="component" value="Unassembled WGS sequence"/>
</dbReference>
<reference evidence="2" key="1">
    <citation type="journal article" date="2019" name="Int. J. Syst. Evol. Microbiol.">
        <title>The Global Catalogue of Microorganisms (GCM) 10K type strain sequencing project: providing services to taxonomists for standard genome sequencing and annotation.</title>
        <authorList>
            <consortium name="The Broad Institute Genomics Platform"/>
            <consortium name="The Broad Institute Genome Sequencing Center for Infectious Disease"/>
            <person name="Wu L."/>
            <person name="Ma J."/>
        </authorList>
    </citation>
    <scope>NUCLEOTIDE SEQUENCE [LARGE SCALE GENOMIC DNA]</scope>
    <source>
        <strain evidence="2">CCM 8681</strain>
    </source>
</reference>
<organism evidence="1 2">
    <name type="scientific">Winogradskyella haliclonae</name>
    <dbReference type="NCBI Taxonomy" id="2048558"/>
    <lineage>
        <taxon>Bacteria</taxon>
        <taxon>Pseudomonadati</taxon>
        <taxon>Bacteroidota</taxon>
        <taxon>Flavobacteriia</taxon>
        <taxon>Flavobacteriales</taxon>
        <taxon>Flavobacteriaceae</taxon>
        <taxon>Winogradskyella</taxon>
    </lineage>
</organism>
<proteinExistence type="predicted"/>
<sequence>MALLFKNPIDQYGNPKVLKSIKYDAKETIIATSKKISAGLNNQEYLPLM</sequence>
<keyword evidence="2" id="KW-1185">Reference proteome</keyword>
<gene>
    <name evidence="1" type="ORF">GCM10011444_06090</name>
</gene>
<protein>
    <submittedName>
        <fullName evidence="1">Uncharacterized protein</fullName>
    </submittedName>
</protein>
<accession>A0ABQ2BWT5</accession>
<evidence type="ECO:0000313" key="1">
    <source>
        <dbReference type="EMBL" id="GGI56300.1"/>
    </source>
</evidence>
<name>A0ABQ2BWT5_9FLAO</name>